<dbReference type="AlphaFoldDB" id="A0A4C1WWN6"/>
<dbReference type="EMBL" id="BGZK01000677">
    <property type="protein sequence ID" value="GBP55761.1"/>
    <property type="molecule type" value="Genomic_DNA"/>
</dbReference>
<evidence type="ECO:0000313" key="2">
    <source>
        <dbReference type="Proteomes" id="UP000299102"/>
    </source>
</evidence>
<protein>
    <submittedName>
        <fullName evidence="1">Uncharacterized protein</fullName>
    </submittedName>
</protein>
<name>A0A4C1WWN6_EUMVA</name>
<gene>
    <name evidence="1" type="ORF">EVAR_23573_1</name>
</gene>
<evidence type="ECO:0000313" key="1">
    <source>
        <dbReference type="EMBL" id="GBP55761.1"/>
    </source>
</evidence>
<proteinExistence type="predicted"/>
<dbReference type="Proteomes" id="UP000299102">
    <property type="component" value="Unassembled WGS sequence"/>
</dbReference>
<organism evidence="1 2">
    <name type="scientific">Eumeta variegata</name>
    <name type="common">Bagworm moth</name>
    <name type="synonym">Eumeta japonica</name>
    <dbReference type="NCBI Taxonomy" id="151549"/>
    <lineage>
        <taxon>Eukaryota</taxon>
        <taxon>Metazoa</taxon>
        <taxon>Ecdysozoa</taxon>
        <taxon>Arthropoda</taxon>
        <taxon>Hexapoda</taxon>
        <taxon>Insecta</taxon>
        <taxon>Pterygota</taxon>
        <taxon>Neoptera</taxon>
        <taxon>Endopterygota</taxon>
        <taxon>Lepidoptera</taxon>
        <taxon>Glossata</taxon>
        <taxon>Ditrysia</taxon>
        <taxon>Tineoidea</taxon>
        <taxon>Psychidae</taxon>
        <taxon>Oiketicinae</taxon>
        <taxon>Eumeta</taxon>
    </lineage>
</organism>
<sequence length="86" mass="9807">MCCTARSRYRVNFKTQSSSCSQRGAALVRAPSIHRIHPVADVASASASLDPPSRQPRRWTFLKIPPQSVREISRKRFQKAQFFSFL</sequence>
<keyword evidence="2" id="KW-1185">Reference proteome</keyword>
<comment type="caution">
    <text evidence="1">The sequence shown here is derived from an EMBL/GenBank/DDBJ whole genome shotgun (WGS) entry which is preliminary data.</text>
</comment>
<reference evidence="1 2" key="1">
    <citation type="journal article" date="2019" name="Commun. Biol.">
        <title>The bagworm genome reveals a unique fibroin gene that provides high tensile strength.</title>
        <authorList>
            <person name="Kono N."/>
            <person name="Nakamura H."/>
            <person name="Ohtoshi R."/>
            <person name="Tomita M."/>
            <person name="Numata K."/>
            <person name="Arakawa K."/>
        </authorList>
    </citation>
    <scope>NUCLEOTIDE SEQUENCE [LARGE SCALE GENOMIC DNA]</scope>
</reference>
<accession>A0A4C1WWN6</accession>